<evidence type="ECO:0000256" key="1">
    <source>
        <dbReference type="ARBA" id="ARBA00008857"/>
    </source>
</evidence>
<name>A0A418XD65_9PSED</name>
<feature type="domain" description="Tyr recombinase" evidence="6">
    <location>
        <begin position="316"/>
        <end position="498"/>
    </location>
</feature>
<dbReference type="AlphaFoldDB" id="A0A418XD65"/>
<dbReference type="GO" id="GO:0006310">
    <property type="term" value="P:DNA recombination"/>
    <property type="evidence" value="ECO:0007669"/>
    <property type="project" value="UniProtKB-KW"/>
</dbReference>
<evidence type="ECO:0000256" key="2">
    <source>
        <dbReference type="ARBA" id="ARBA00022908"/>
    </source>
</evidence>
<gene>
    <name evidence="9" type="ORF">D3879_16055</name>
    <name evidence="8" type="ORF">D3879_19680</name>
</gene>
<dbReference type="RefSeq" id="WP_119955290.1">
    <property type="nucleotide sequence ID" value="NZ_QYUR01000005.1"/>
</dbReference>
<protein>
    <submittedName>
        <fullName evidence="8">Integrase</fullName>
    </submittedName>
</protein>
<dbReference type="InterPro" id="IPR011010">
    <property type="entry name" value="DNA_brk_join_enz"/>
</dbReference>
<evidence type="ECO:0000259" key="7">
    <source>
        <dbReference type="PROSITE" id="PS51900"/>
    </source>
</evidence>
<keyword evidence="2" id="KW-0229">DNA integration</keyword>
<proteinExistence type="inferred from homology"/>
<feature type="domain" description="Core-binding (CB)" evidence="7">
    <location>
        <begin position="207"/>
        <end position="285"/>
    </location>
</feature>
<dbReference type="PROSITE" id="PS51898">
    <property type="entry name" value="TYR_RECOMBINASE"/>
    <property type="match status" value="1"/>
</dbReference>
<evidence type="ECO:0000256" key="5">
    <source>
        <dbReference type="PROSITE-ProRule" id="PRU01248"/>
    </source>
</evidence>
<dbReference type="SUPFAM" id="SSF56349">
    <property type="entry name" value="DNA breaking-rejoining enzymes"/>
    <property type="match status" value="1"/>
</dbReference>
<dbReference type="Pfam" id="PF00589">
    <property type="entry name" value="Phage_integrase"/>
    <property type="match status" value="1"/>
</dbReference>
<dbReference type="GO" id="GO:0003677">
    <property type="term" value="F:DNA binding"/>
    <property type="evidence" value="ECO:0007669"/>
    <property type="project" value="UniProtKB-UniRule"/>
</dbReference>
<keyword evidence="3 5" id="KW-0238">DNA-binding</keyword>
<evidence type="ECO:0000259" key="6">
    <source>
        <dbReference type="PROSITE" id="PS51898"/>
    </source>
</evidence>
<dbReference type="OrthoDB" id="9784724at2"/>
<evidence type="ECO:0000313" key="9">
    <source>
        <dbReference type="EMBL" id="RJG10718.1"/>
    </source>
</evidence>
<dbReference type="InterPro" id="IPR050090">
    <property type="entry name" value="Tyrosine_recombinase_XerCD"/>
</dbReference>
<dbReference type="InterPro" id="IPR046668">
    <property type="entry name" value="DUF6538"/>
</dbReference>
<keyword evidence="4" id="KW-0233">DNA recombination</keyword>
<dbReference type="PANTHER" id="PTHR30349:SF41">
    <property type="entry name" value="INTEGRASE_RECOMBINASE PROTEIN MJ0367-RELATED"/>
    <property type="match status" value="1"/>
</dbReference>
<dbReference type="PANTHER" id="PTHR30349">
    <property type="entry name" value="PHAGE INTEGRASE-RELATED"/>
    <property type="match status" value="1"/>
</dbReference>
<evidence type="ECO:0000313" key="10">
    <source>
        <dbReference type="Proteomes" id="UP000284021"/>
    </source>
</evidence>
<reference evidence="8 10" key="1">
    <citation type="submission" date="2018-09" db="EMBL/GenBank/DDBJ databases">
        <authorList>
            <person name="Zhu H."/>
        </authorList>
    </citation>
    <scope>NUCLEOTIDE SEQUENCE [LARGE SCALE GENOMIC DNA]</scope>
    <source>
        <strain evidence="8 10">K1S02-6</strain>
    </source>
</reference>
<dbReference type="EMBL" id="QYUR01000006">
    <property type="protein sequence ID" value="RJG10248.1"/>
    <property type="molecule type" value="Genomic_DNA"/>
</dbReference>
<comment type="caution">
    <text evidence="8">The sequence shown here is derived from an EMBL/GenBank/DDBJ whole genome shotgun (WGS) entry which is preliminary data.</text>
</comment>
<dbReference type="InterPro" id="IPR002104">
    <property type="entry name" value="Integrase_catalytic"/>
</dbReference>
<dbReference type="GO" id="GO:0015074">
    <property type="term" value="P:DNA integration"/>
    <property type="evidence" value="ECO:0007669"/>
    <property type="project" value="UniProtKB-KW"/>
</dbReference>
<accession>A0A418XD65</accession>
<comment type="similarity">
    <text evidence="1">Belongs to the 'phage' integrase family.</text>
</comment>
<evidence type="ECO:0000313" key="8">
    <source>
        <dbReference type="EMBL" id="RJG10248.1"/>
    </source>
</evidence>
<sequence length="504" mass="55432">MPAKSNHLVQRSTTWHVRIDVPADLRHAFGNRRILSKSLKTGDKMLAKTIATQVIGQWKASFRSIRDAKLAKGDAWREELADNAKALGARIDNSLLSAIKNKPHPSDPFFALSEAEQNAKLSEAAADLAKVVALLYRDGATSLPSELIPSLEAAQKGDSIGFLSSALSTLPTAQSQIIARHYNLSPTEAAEALSIAIDPKTYKPKSPISAGAIAAFRQHYESQNDNARTTAVLISKLEAFSSYLTTQVKPLTFDTVAEYLDTISDKRQTRQGHLWALRKWHKYACRYVQTYRDQFAHLPSPFAEHTHARVGKAGGESWEAYTRQEAEQLHAAAVAKGDQELADLIKFACLTGCRIEEIGRISTSTTVFDDNHQPIAFNVEDSKTAAGIRTLPIHPSLLPLYVQRLKQTKDGFLYAAKPDAAGKRLNGPQQRFTKLKKAEGFTDRHVFHSFRSSTATQLEQAGASPLVISSILGHRRGSITFDVYSAGASLGQKAEAIKLLEFNF</sequence>
<evidence type="ECO:0000256" key="3">
    <source>
        <dbReference type="ARBA" id="ARBA00023125"/>
    </source>
</evidence>
<organism evidence="8 10">
    <name type="scientific">Pseudomonas cavernicola</name>
    <dbReference type="NCBI Taxonomy" id="2320866"/>
    <lineage>
        <taxon>Bacteria</taxon>
        <taxon>Pseudomonadati</taxon>
        <taxon>Pseudomonadota</taxon>
        <taxon>Gammaproteobacteria</taxon>
        <taxon>Pseudomonadales</taxon>
        <taxon>Pseudomonadaceae</taxon>
        <taxon>Pseudomonas</taxon>
    </lineage>
</organism>
<dbReference type="Gene3D" id="1.10.443.10">
    <property type="entry name" value="Intergrase catalytic core"/>
    <property type="match status" value="1"/>
</dbReference>
<dbReference type="Pfam" id="PF20172">
    <property type="entry name" value="DUF6538"/>
    <property type="match status" value="1"/>
</dbReference>
<dbReference type="PROSITE" id="PS51900">
    <property type="entry name" value="CB"/>
    <property type="match status" value="1"/>
</dbReference>
<dbReference type="EMBL" id="QYUR01000005">
    <property type="protein sequence ID" value="RJG10718.1"/>
    <property type="molecule type" value="Genomic_DNA"/>
</dbReference>
<evidence type="ECO:0000256" key="4">
    <source>
        <dbReference type="ARBA" id="ARBA00023172"/>
    </source>
</evidence>
<dbReference type="InterPro" id="IPR013762">
    <property type="entry name" value="Integrase-like_cat_sf"/>
</dbReference>
<dbReference type="Proteomes" id="UP000284021">
    <property type="component" value="Unassembled WGS sequence"/>
</dbReference>
<dbReference type="InterPro" id="IPR044068">
    <property type="entry name" value="CB"/>
</dbReference>
<keyword evidence="10" id="KW-1185">Reference proteome</keyword>